<evidence type="ECO:0000313" key="2">
    <source>
        <dbReference type="EMBL" id="KPQ11602.1"/>
    </source>
</evidence>
<reference evidence="3 5" key="2">
    <citation type="submission" date="2016-08" db="EMBL/GenBank/DDBJ databases">
        <authorList>
            <person name="Varghese N."/>
            <person name="Submissions Spin"/>
        </authorList>
    </citation>
    <scope>NUCLEOTIDE SEQUENCE [LARGE SCALE GENOMIC DNA]</scope>
    <source>
        <strain evidence="3 5">HL-109</strain>
    </source>
</reference>
<gene>
    <name evidence="3" type="ORF">GA0071312_1459</name>
    <name evidence="2" type="ORF">HLUCCO17_05305</name>
</gene>
<dbReference type="OrthoDB" id="9798164at2"/>
<dbReference type="EMBL" id="LJSX01000006">
    <property type="protein sequence ID" value="KPQ11602.1"/>
    <property type="molecule type" value="Genomic_DNA"/>
</dbReference>
<dbReference type="Proteomes" id="UP000050497">
    <property type="component" value="Unassembled WGS sequence"/>
</dbReference>
<feature type="domain" description="PilZ" evidence="1">
    <location>
        <begin position="123"/>
        <end position="195"/>
    </location>
</feature>
<dbReference type="EMBL" id="FMBM01000002">
    <property type="protein sequence ID" value="SCC80381.1"/>
    <property type="molecule type" value="Genomic_DNA"/>
</dbReference>
<protein>
    <submittedName>
        <fullName evidence="2 3">PilZ domain</fullName>
    </submittedName>
</protein>
<feature type="domain" description="PilZ" evidence="1">
    <location>
        <begin position="19"/>
        <end position="96"/>
    </location>
</feature>
<organism evidence="2 4">
    <name type="scientific">Saliniramus fredricksonii</name>
    <dbReference type="NCBI Taxonomy" id="1653334"/>
    <lineage>
        <taxon>Bacteria</taxon>
        <taxon>Pseudomonadati</taxon>
        <taxon>Pseudomonadota</taxon>
        <taxon>Alphaproteobacteria</taxon>
        <taxon>Hyphomicrobiales</taxon>
        <taxon>Salinarimonadaceae</taxon>
        <taxon>Saliniramus</taxon>
    </lineage>
</organism>
<sequence length="207" mass="22534">MTAGEPHAARETAIVPGAERRRFARVDVALDGRYMLADRKDHPCRSVSISPGNLTLAAPVIGAIGERVVCHLPLLGRLEGEIVRHVPDGFAMSMITSRRQRLHLADQLTWLANRDALGLGDERAGERLVPSKRSVFITLADGQRLKGRVLDLSRTGAGLTVSQSLVPGTMLTIGKTRARVVRATEEAIGVHFHEAIPADVFNEDIRL</sequence>
<dbReference type="GO" id="GO:0035438">
    <property type="term" value="F:cyclic-di-GMP binding"/>
    <property type="evidence" value="ECO:0007669"/>
    <property type="project" value="InterPro"/>
</dbReference>
<name>A0A0N8KEK6_9HYPH</name>
<evidence type="ECO:0000313" key="4">
    <source>
        <dbReference type="Proteomes" id="UP000050497"/>
    </source>
</evidence>
<dbReference type="STRING" id="1653334.GA0071312_1459"/>
<dbReference type="RefSeq" id="WP_074444411.1">
    <property type="nucleotide sequence ID" value="NZ_FMBM01000002.1"/>
</dbReference>
<dbReference type="Proteomes" id="UP000182800">
    <property type="component" value="Unassembled WGS sequence"/>
</dbReference>
<keyword evidence="5" id="KW-1185">Reference proteome</keyword>
<dbReference type="Pfam" id="PF07238">
    <property type="entry name" value="PilZ"/>
    <property type="match status" value="2"/>
</dbReference>
<evidence type="ECO:0000313" key="3">
    <source>
        <dbReference type="EMBL" id="SCC80381.1"/>
    </source>
</evidence>
<comment type="caution">
    <text evidence="2">The sequence shown here is derived from an EMBL/GenBank/DDBJ whole genome shotgun (WGS) entry which is preliminary data.</text>
</comment>
<accession>A0A0N8KEK6</accession>
<evidence type="ECO:0000259" key="1">
    <source>
        <dbReference type="Pfam" id="PF07238"/>
    </source>
</evidence>
<dbReference type="AlphaFoldDB" id="A0A0N8KEK6"/>
<reference evidence="2 4" key="1">
    <citation type="submission" date="2015-09" db="EMBL/GenBank/DDBJ databases">
        <title>Identification and resolution of microdiversity through metagenomic sequencing of parallel consortia.</title>
        <authorList>
            <person name="Nelson W.C."/>
            <person name="Romine M.F."/>
            <person name="Lindemann S.R."/>
        </authorList>
    </citation>
    <scope>NUCLEOTIDE SEQUENCE [LARGE SCALE GENOMIC DNA]</scope>
    <source>
        <strain evidence="2">HL-109</strain>
    </source>
</reference>
<dbReference type="InterPro" id="IPR009875">
    <property type="entry name" value="PilZ_domain"/>
</dbReference>
<evidence type="ECO:0000313" key="5">
    <source>
        <dbReference type="Proteomes" id="UP000182800"/>
    </source>
</evidence>
<dbReference type="SUPFAM" id="SSF141371">
    <property type="entry name" value="PilZ domain-like"/>
    <property type="match status" value="2"/>
</dbReference>
<proteinExistence type="predicted"/>